<accession>A0AAD7P4X6</accession>
<reference evidence="1" key="1">
    <citation type="journal article" date="2023" name="Science">
        <title>Elucidation of the pathway for biosynthesis of saponin adjuvants from the soapbark tree.</title>
        <authorList>
            <person name="Reed J."/>
            <person name="Orme A."/>
            <person name="El-Demerdash A."/>
            <person name="Owen C."/>
            <person name="Martin L.B.B."/>
            <person name="Misra R.C."/>
            <person name="Kikuchi S."/>
            <person name="Rejzek M."/>
            <person name="Martin A.C."/>
            <person name="Harkess A."/>
            <person name="Leebens-Mack J."/>
            <person name="Louveau T."/>
            <person name="Stephenson M.J."/>
            <person name="Osbourn A."/>
        </authorList>
    </citation>
    <scope>NUCLEOTIDE SEQUENCE</scope>
    <source>
        <strain evidence="1">S10</strain>
    </source>
</reference>
<protein>
    <submittedName>
        <fullName evidence="1">Cell wall-associated hydrolase</fullName>
    </submittedName>
</protein>
<comment type="caution">
    <text evidence="1">The sequence shown here is derived from an EMBL/GenBank/DDBJ whole genome shotgun (WGS) entry which is preliminary data.</text>
</comment>
<organism evidence="1 2">
    <name type="scientific">Quillaja saponaria</name>
    <name type="common">Soap bark tree</name>
    <dbReference type="NCBI Taxonomy" id="32244"/>
    <lineage>
        <taxon>Eukaryota</taxon>
        <taxon>Viridiplantae</taxon>
        <taxon>Streptophyta</taxon>
        <taxon>Embryophyta</taxon>
        <taxon>Tracheophyta</taxon>
        <taxon>Spermatophyta</taxon>
        <taxon>Magnoliopsida</taxon>
        <taxon>eudicotyledons</taxon>
        <taxon>Gunneridae</taxon>
        <taxon>Pentapetalae</taxon>
        <taxon>rosids</taxon>
        <taxon>fabids</taxon>
        <taxon>Fabales</taxon>
        <taxon>Quillajaceae</taxon>
        <taxon>Quillaja</taxon>
    </lineage>
</organism>
<name>A0AAD7P4X6_QUISA</name>
<sequence>AENPSLSRPVLPKLWGSRNRRALILGWAYYLDAFSSYPLRTWLPSVYRGHDNWYTRDRYAFRAGRNLPDKEFRYLRTVIVTAAVHRGFGRRLPCHQVTNFLDLPALGRRQPPYMVLRLCGDLCFW</sequence>
<keyword evidence="1" id="KW-0378">Hydrolase</keyword>
<feature type="non-terminal residue" evidence="1">
    <location>
        <position position="125"/>
    </location>
</feature>
<evidence type="ECO:0000313" key="2">
    <source>
        <dbReference type="Proteomes" id="UP001163823"/>
    </source>
</evidence>
<gene>
    <name evidence="1" type="ORF">O6P43_034913</name>
</gene>
<keyword evidence="2" id="KW-1185">Reference proteome</keyword>
<dbReference type="AntiFam" id="ANF00025">
    <property type="entry name" value="Antisense to 23S rRNA"/>
</dbReference>
<dbReference type="Proteomes" id="UP001163823">
    <property type="component" value="Unassembled WGS sequence"/>
</dbReference>
<proteinExistence type="predicted"/>
<evidence type="ECO:0000313" key="1">
    <source>
        <dbReference type="EMBL" id="KAJ7942045.1"/>
    </source>
</evidence>
<dbReference type="GO" id="GO:0016787">
    <property type="term" value="F:hydrolase activity"/>
    <property type="evidence" value="ECO:0007669"/>
    <property type="project" value="UniProtKB-KW"/>
</dbReference>
<dbReference type="AlphaFoldDB" id="A0AAD7P4X6"/>
<dbReference type="EMBL" id="JARAOO010000132">
    <property type="protein sequence ID" value="KAJ7942045.1"/>
    <property type="molecule type" value="Genomic_DNA"/>
</dbReference>
<dbReference type="KEGG" id="qsa:O6P43_034913"/>